<evidence type="ECO:0000259" key="3">
    <source>
        <dbReference type="Pfam" id="PF18152"/>
    </source>
</evidence>
<dbReference type="Pfam" id="PF00793">
    <property type="entry name" value="DAHP_synth_1"/>
    <property type="match status" value="1"/>
</dbReference>
<feature type="domain" description="DAHP synthase ferredoxin-like" evidence="3">
    <location>
        <begin position="1"/>
        <end position="67"/>
    </location>
</feature>
<dbReference type="PANTHER" id="PTHR43018:SF2">
    <property type="entry name" value="PHOSPHO-2-DEHYDRO-3-DEOXYHEPTONATE ALDOLASE"/>
    <property type="match status" value="1"/>
</dbReference>
<dbReference type="Proteomes" id="UP000233654">
    <property type="component" value="Unassembled WGS sequence"/>
</dbReference>
<feature type="domain" description="DAHP synthetase I/KDSA" evidence="2">
    <location>
        <begin position="91"/>
        <end position="325"/>
    </location>
</feature>
<dbReference type="Gene3D" id="3.30.70.1140">
    <property type="entry name" value="Phospho-2-dehydro-3-deoxyheptonate aldolase, domain 1"/>
    <property type="match status" value="1"/>
</dbReference>
<evidence type="ECO:0000256" key="1">
    <source>
        <dbReference type="ARBA" id="ARBA00022679"/>
    </source>
</evidence>
<reference evidence="4 5" key="1">
    <citation type="journal article" date="2017" name="ISME J.">
        <title>Potential for microbial H2 and metal transformations associated with novel bacteria and archaea in deep terrestrial subsurface sediments.</title>
        <authorList>
            <person name="Hernsdorf A.W."/>
            <person name="Amano Y."/>
            <person name="Miyakawa K."/>
            <person name="Ise K."/>
            <person name="Suzuki Y."/>
            <person name="Anantharaman K."/>
            <person name="Probst A."/>
            <person name="Burstein D."/>
            <person name="Thomas B.C."/>
            <person name="Banfield J.F."/>
        </authorList>
    </citation>
    <scope>NUCLEOTIDE SEQUENCE [LARGE SCALE GENOMIC DNA]</scope>
    <source>
        <strain evidence="4">HGW-Actinobacteria-3</strain>
    </source>
</reference>
<dbReference type="InterPro" id="IPR006268">
    <property type="entry name" value="DAHP_syn_2"/>
</dbReference>
<accession>A0A2N3G5N1</accession>
<keyword evidence="1" id="KW-0808">Transferase</keyword>
<sequence length="337" mass="36368">MMILMRNGATDEEIDEIVERLQDIGAQAHVSRGEFKTIIGAIGDREKISQIPFEALSGVDSVVAIMKPYKLVSREFHPDSTVVKVGPVEFGGETFVVIAGPCAVESEEQLIAAAKAVKEAGAHMLRGGAFKPRTSPYAFQGLGEEGLKYLALARETTGLPIVTEVMDVRHVELVSTYADMLQIGARNMQNFFLLREVGLQQKPVMLKRGFANTIEDLLMAAEYIVSGGNNNVVLCERGIRTFESATRSTLDLSAVPLVKIASHLPIIVDPSHAAGKRELVSPLSKGALAVGAHGIIVETHPNPKKALCDGTQSLPLDDFTLMMKELELVAAALGRKI</sequence>
<dbReference type="SUPFAM" id="SSF51569">
    <property type="entry name" value="Aldolase"/>
    <property type="match status" value="1"/>
</dbReference>
<dbReference type="AlphaFoldDB" id="A0A2N3G5N1"/>
<proteinExistence type="predicted"/>
<evidence type="ECO:0000259" key="2">
    <source>
        <dbReference type="Pfam" id="PF00793"/>
    </source>
</evidence>
<dbReference type="EMBL" id="PHEX01000037">
    <property type="protein sequence ID" value="PKQ28013.1"/>
    <property type="molecule type" value="Genomic_DNA"/>
</dbReference>
<dbReference type="NCBIfam" id="NF006421">
    <property type="entry name" value="PRK08673.1"/>
    <property type="match status" value="1"/>
</dbReference>
<dbReference type="InterPro" id="IPR006218">
    <property type="entry name" value="DAHP1/KDSA"/>
</dbReference>
<gene>
    <name evidence="4" type="primary">aroF</name>
    <name evidence="4" type="ORF">CVT63_04905</name>
</gene>
<protein>
    <submittedName>
        <fullName evidence="4">3-deoxy-7-phosphoheptulonate synthase</fullName>
    </submittedName>
</protein>
<dbReference type="InterPro" id="IPR041071">
    <property type="entry name" value="DAHP_snth_FXD"/>
</dbReference>
<dbReference type="GO" id="GO:0016740">
    <property type="term" value="F:transferase activity"/>
    <property type="evidence" value="ECO:0007669"/>
    <property type="project" value="UniProtKB-KW"/>
</dbReference>
<dbReference type="Pfam" id="PF18152">
    <property type="entry name" value="DAHP_snth_FXD"/>
    <property type="match status" value="1"/>
</dbReference>
<dbReference type="GO" id="GO:0016832">
    <property type="term" value="F:aldehyde-lyase activity"/>
    <property type="evidence" value="ECO:0007669"/>
    <property type="project" value="InterPro"/>
</dbReference>
<dbReference type="Gene3D" id="3.20.20.70">
    <property type="entry name" value="Aldolase class I"/>
    <property type="match status" value="1"/>
</dbReference>
<dbReference type="GO" id="GO:0009073">
    <property type="term" value="P:aromatic amino acid family biosynthetic process"/>
    <property type="evidence" value="ECO:0007669"/>
    <property type="project" value="InterPro"/>
</dbReference>
<evidence type="ECO:0000313" key="4">
    <source>
        <dbReference type="EMBL" id="PKQ28013.1"/>
    </source>
</evidence>
<organism evidence="4 5">
    <name type="scientific">Candidatus Anoxymicrobium japonicum</name>
    <dbReference type="NCBI Taxonomy" id="2013648"/>
    <lineage>
        <taxon>Bacteria</taxon>
        <taxon>Bacillati</taxon>
        <taxon>Actinomycetota</taxon>
        <taxon>Candidatus Geothermincolia</taxon>
        <taxon>Candidatus Geothermincolales</taxon>
        <taxon>Candidatus Anoxymicrobiaceae</taxon>
        <taxon>Candidatus Anoxymicrobium</taxon>
    </lineage>
</organism>
<dbReference type="NCBIfam" id="NF009239">
    <property type="entry name" value="PRK12595.1"/>
    <property type="match status" value="1"/>
</dbReference>
<dbReference type="InterPro" id="IPR013785">
    <property type="entry name" value="Aldolase_TIM"/>
</dbReference>
<dbReference type="PANTHER" id="PTHR43018">
    <property type="entry name" value="PHOSPHO-2-DEHYDRO-3-DEOXYHEPTONATE ALDOLASE"/>
    <property type="match status" value="1"/>
</dbReference>
<comment type="caution">
    <text evidence="4">The sequence shown here is derived from an EMBL/GenBank/DDBJ whole genome shotgun (WGS) entry which is preliminary data.</text>
</comment>
<dbReference type="NCBIfam" id="TIGR01361">
    <property type="entry name" value="DAHP_synth_Bsub"/>
    <property type="match status" value="1"/>
</dbReference>
<evidence type="ECO:0000313" key="5">
    <source>
        <dbReference type="Proteomes" id="UP000233654"/>
    </source>
</evidence>
<name>A0A2N3G5N1_9ACTN</name>
<dbReference type="InterPro" id="IPR052899">
    <property type="entry name" value="Class-I_DAHP_synthase"/>
</dbReference>